<dbReference type="RefSeq" id="WP_167965470.1">
    <property type="nucleotide sequence ID" value="NZ_JAATJJ010000002.1"/>
</dbReference>
<dbReference type="SUPFAM" id="SSF48726">
    <property type="entry name" value="Immunoglobulin"/>
    <property type="match status" value="1"/>
</dbReference>
<reference evidence="2 3" key="1">
    <citation type="submission" date="2020-03" db="EMBL/GenBank/DDBJ databases">
        <title>Genomic Encyclopedia of Type Strains, Phase IV (KMG-IV): sequencing the most valuable type-strain genomes for metagenomic binning, comparative biology and taxonomic classification.</title>
        <authorList>
            <person name="Goeker M."/>
        </authorList>
    </citation>
    <scope>NUCLEOTIDE SEQUENCE [LARGE SCALE GENOMIC DNA]</scope>
    <source>
        <strain evidence="2 3">DSM 29762</strain>
    </source>
</reference>
<feature type="signal peptide" evidence="1">
    <location>
        <begin position="1"/>
        <end position="20"/>
    </location>
</feature>
<dbReference type="NCBIfam" id="TIGR04131">
    <property type="entry name" value="Bac_Flav_CTERM"/>
    <property type="match status" value="1"/>
</dbReference>
<dbReference type="Proteomes" id="UP000590442">
    <property type="component" value="Unassembled WGS sequence"/>
</dbReference>
<feature type="chain" id="PRO_5032460973" evidence="1">
    <location>
        <begin position="21"/>
        <end position="904"/>
    </location>
</feature>
<dbReference type="Gene3D" id="2.130.10.10">
    <property type="entry name" value="YVTN repeat-like/Quinoprotein amine dehydrogenase"/>
    <property type="match status" value="1"/>
</dbReference>
<organism evidence="2 3">
    <name type="scientific">Saonia flava</name>
    <dbReference type="NCBI Taxonomy" id="523696"/>
    <lineage>
        <taxon>Bacteria</taxon>
        <taxon>Pseudomonadati</taxon>
        <taxon>Bacteroidota</taxon>
        <taxon>Flavobacteriia</taxon>
        <taxon>Flavobacteriales</taxon>
        <taxon>Flavobacteriaceae</taxon>
        <taxon>Saonia</taxon>
    </lineage>
</organism>
<name>A0A846QWV6_9FLAO</name>
<dbReference type="InterPro" id="IPR026341">
    <property type="entry name" value="T9SS_type_B"/>
</dbReference>
<protein>
    <submittedName>
        <fullName evidence="2">Gliding motility-associated-like protein</fullName>
    </submittedName>
</protein>
<dbReference type="EMBL" id="JAATJJ010000002">
    <property type="protein sequence ID" value="NJB72448.1"/>
    <property type="molecule type" value="Genomic_DNA"/>
</dbReference>
<evidence type="ECO:0000256" key="1">
    <source>
        <dbReference type="SAM" id="SignalP"/>
    </source>
</evidence>
<proteinExistence type="predicted"/>
<dbReference type="InterPro" id="IPR036179">
    <property type="entry name" value="Ig-like_dom_sf"/>
</dbReference>
<evidence type="ECO:0000313" key="2">
    <source>
        <dbReference type="EMBL" id="NJB72448.1"/>
    </source>
</evidence>
<dbReference type="InterPro" id="IPR015943">
    <property type="entry name" value="WD40/YVTN_repeat-like_dom_sf"/>
</dbReference>
<keyword evidence="1" id="KW-0732">Signal</keyword>
<dbReference type="SUPFAM" id="SSF82171">
    <property type="entry name" value="DPP6 N-terminal domain-like"/>
    <property type="match status" value="1"/>
</dbReference>
<dbReference type="Pfam" id="PF13585">
    <property type="entry name" value="CHU_C"/>
    <property type="match status" value="1"/>
</dbReference>
<dbReference type="Gene3D" id="2.60.40.10">
    <property type="entry name" value="Immunoglobulins"/>
    <property type="match status" value="1"/>
</dbReference>
<comment type="caution">
    <text evidence="2">The sequence shown here is derived from an EMBL/GenBank/DDBJ whole genome shotgun (WGS) entry which is preliminary data.</text>
</comment>
<dbReference type="AlphaFoldDB" id="A0A846QWV6"/>
<evidence type="ECO:0000313" key="3">
    <source>
        <dbReference type="Proteomes" id="UP000590442"/>
    </source>
</evidence>
<sequence>MLKKVLFFLLAQLVFFAVQGQGEATNWYFGNGAGIQFNNDGSVTALTDGLLNTVEGCASISDADGNLLFYTDGITVYDRTHGIMQNGTGLYGDPSSTQAAIIVPKPEDPNIQYIFTVDTAISREDIDRGLSYSVIDLSLNAGNGAVIQKNIKLLDDCSEKITAVVKNCFDQSIWVVTLASENGLPDQPFNTYHAFEVNTTGVQKTSVKTTFEDLEINDPRGYLKFSADGSKLVSANSGSGLFIYDFDPDTGLITNQETITISSSDQFAYGVEFSPNQQFIYILASNNQAPGETNNHKASLLQYDITSTDISATEVILDIRNLYRGALQLGENGKIYRTIASDYFSGSPYLGVINNPNEKGTASNYVHNAIFLEGRNGTQGLPPFIQSFFDKIDLVKNTDGTKSSLIEICVNQPFNLEADFIPGAVYKWEKDGIPFTNSSNTFEIPSATLDDTGRYRLEIILPNPDECTIIGESTIHINPLPPTETLSLIQCDLDSDTNDGLTAFNLNELSLNSEFNYTFYESISDMNSDLPITDNTNFLNTNPFNETIYYRVSNSAGCTDVGQLELEVQSINLSTSAPYIFETCDEDINDSVLDGFFNLDEIRPFVNTVLDVRFYASIDDARIEVNSLMGTIRTESTTLYARIENEGLCEDVVKVELLVNPKPFIDFDSTFLWCTDATAMELIAPSGFDSYRWLKQEAGVNNEVSTNQNVFIASIGNYILEVGYSYDTSAGTLLCTSEKVFTIAPSNIAVIEDVVIEDVSDNNLVKVLVTGDGLYEYSLDGETYQDSNLFENVLPGFATLYVRDKNGCGITDKIISVVGYPKFFTPNNDGVNDFWQVKGINGQFQNGSLISVYDRYGKILAQISPTDKGWDGSYNGKALPSTNYWFKVILEDGRVFQGPFALKR</sequence>
<accession>A0A846QWV6</accession>
<dbReference type="InterPro" id="IPR013783">
    <property type="entry name" value="Ig-like_fold"/>
</dbReference>
<gene>
    <name evidence="2" type="ORF">GGR42_002939</name>
</gene>
<keyword evidence="3" id="KW-1185">Reference proteome</keyword>